<proteinExistence type="predicted"/>
<feature type="signal peptide" evidence="1">
    <location>
        <begin position="1"/>
        <end position="27"/>
    </location>
</feature>
<dbReference type="Proteomes" id="UP001431776">
    <property type="component" value="Unassembled WGS sequence"/>
</dbReference>
<dbReference type="EMBL" id="JASCXX010000008">
    <property type="protein sequence ID" value="MDI6448987.1"/>
    <property type="molecule type" value="Genomic_DNA"/>
</dbReference>
<keyword evidence="1" id="KW-0732">Signal</keyword>
<sequence length="334" mass="36952">MRRGTFFRSTLYGCLLTAAVLTGPVWAQPPGGRGLFGDWRVKVPFGQGQMDVILSFAPAGEGVWAGQWISAWGMNDLKDVRLDDGRLRFVHVARFGDNEYVSTFSGDVEGDKLTGILSGEQGELDVEGQRNPRVNPAVGRWEMKFTLGDREVASVLAVASDREGRLGATWESQWGEHQISDFAVERRSIRFRRKSKIQDRQWDSTFEGTLQGNEIAGTIQSEMGEIEVRGARLGAPAIGTWNLEVTGEWGTVKQRLVVGPDLSALYGTIAVKKVEFKDGKLTFGMVVPFGDEEFTMDFAGKIDEAKLTGEMTTSRGSQKITGVKVVRPRRRPNM</sequence>
<comment type="caution">
    <text evidence="2">The sequence shown here is derived from an EMBL/GenBank/DDBJ whole genome shotgun (WGS) entry which is preliminary data.</text>
</comment>
<reference evidence="2" key="1">
    <citation type="submission" date="2023-05" db="EMBL/GenBank/DDBJ databases">
        <title>Anaerotaeda fermentans gen. nov., sp. nov., a novel anaerobic planctomycete of the new family within the order Sedimentisphaerales isolated from Taman Peninsula, Russia.</title>
        <authorList>
            <person name="Khomyakova M.A."/>
            <person name="Merkel A.Y."/>
            <person name="Slobodkin A.I."/>
        </authorList>
    </citation>
    <scope>NUCLEOTIDE SEQUENCE</scope>
    <source>
        <strain evidence="2">M17dextr</strain>
    </source>
</reference>
<gene>
    <name evidence="2" type="ORF">QJ522_08025</name>
</gene>
<keyword evidence="3" id="KW-1185">Reference proteome</keyword>
<protein>
    <recommendedName>
        <fullName evidence="4">AttH domain-containing protein</fullName>
    </recommendedName>
</protein>
<organism evidence="2 3">
    <name type="scientific">Anaerobaca lacustris</name>
    <dbReference type="NCBI Taxonomy" id="3044600"/>
    <lineage>
        <taxon>Bacteria</taxon>
        <taxon>Pseudomonadati</taxon>
        <taxon>Planctomycetota</taxon>
        <taxon>Phycisphaerae</taxon>
        <taxon>Sedimentisphaerales</taxon>
        <taxon>Anaerobacaceae</taxon>
        <taxon>Anaerobaca</taxon>
    </lineage>
</organism>
<dbReference type="RefSeq" id="WP_349244396.1">
    <property type="nucleotide sequence ID" value="NZ_JASCXX010000008.1"/>
</dbReference>
<evidence type="ECO:0000256" key="1">
    <source>
        <dbReference type="SAM" id="SignalP"/>
    </source>
</evidence>
<evidence type="ECO:0000313" key="3">
    <source>
        <dbReference type="Proteomes" id="UP001431776"/>
    </source>
</evidence>
<feature type="chain" id="PRO_5043319489" description="AttH domain-containing protein" evidence="1">
    <location>
        <begin position="28"/>
        <end position="334"/>
    </location>
</feature>
<evidence type="ECO:0008006" key="4">
    <source>
        <dbReference type="Google" id="ProtNLM"/>
    </source>
</evidence>
<accession>A0AAW6TTF5</accession>
<name>A0AAW6TTF5_9BACT</name>
<dbReference type="AlphaFoldDB" id="A0AAW6TTF5"/>
<evidence type="ECO:0000313" key="2">
    <source>
        <dbReference type="EMBL" id="MDI6448987.1"/>
    </source>
</evidence>